<dbReference type="Pfam" id="PF12796">
    <property type="entry name" value="Ank_2"/>
    <property type="match status" value="1"/>
</dbReference>
<dbReference type="InterPro" id="IPR005821">
    <property type="entry name" value="Ion_trans_dom"/>
</dbReference>
<dbReference type="GO" id="GO:0005886">
    <property type="term" value="C:plasma membrane"/>
    <property type="evidence" value="ECO:0007669"/>
    <property type="project" value="UniProtKB-SubCell"/>
</dbReference>
<evidence type="ECO:0000256" key="13">
    <source>
        <dbReference type="ARBA" id="ARBA00023303"/>
    </source>
</evidence>
<evidence type="ECO:0000256" key="6">
    <source>
        <dbReference type="ARBA" id="ARBA00022692"/>
    </source>
</evidence>
<keyword evidence="13" id="KW-0407">Ion channel</keyword>
<feature type="transmembrane region" description="Helical" evidence="17">
    <location>
        <begin position="445"/>
        <end position="465"/>
    </location>
</feature>
<dbReference type="Gene3D" id="1.10.287.70">
    <property type="match status" value="1"/>
</dbReference>
<feature type="domain" description="Ion transport" evidence="18">
    <location>
        <begin position="413"/>
        <end position="684"/>
    </location>
</feature>
<name>A0A9Q1EQ48_SYNKA</name>
<keyword evidence="3" id="KW-1003">Cell membrane</keyword>
<feature type="transmembrane region" description="Helical" evidence="17">
    <location>
        <begin position="486"/>
        <end position="506"/>
    </location>
</feature>
<feature type="transmembrane region" description="Helical" evidence="17">
    <location>
        <begin position="512"/>
        <end position="531"/>
    </location>
</feature>
<evidence type="ECO:0000256" key="5">
    <source>
        <dbReference type="ARBA" id="ARBA00022673"/>
    </source>
</evidence>
<keyword evidence="5" id="KW-0107">Calcium channel</keyword>
<evidence type="ECO:0000256" key="11">
    <source>
        <dbReference type="ARBA" id="ARBA00023065"/>
    </source>
</evidence>
<keyword evidence="8" id="KW-0106">Calcium</keyword>
<feature type="transmembrane region" description="Helical" evidence="17">
    <location>
        <begin position="648"/>
        <end position="672"/>
    </location>
</feature>
<feature type="transmembrane region" description="Helical" evidence="17">
    <location>
        <begin position="552"/>
        <end position="574"/>
    </location>
</feature>
<keyword evidence="6 17" id="KW-0812">Transmembrane</keyword>
<feature type="repeat" description="ANK" evidence="15">
    <location>
        <begin position="179"/>
        <end position="211"/>
    </location>
</feature>
<feature type="region of interest" description="Disordered" evidence="16">
    <location>
        <begin position="1"/>
        <end position="51"/>
    </location>
</feature>
<dbReference type="PANTHER" id="PTHR10582">
    <property type="entry name" value="TRANSIENT RECEPTOR POTENTIAL ION CHANNEL PROTEIN"/>
    <property type="match status" value="1"/>
</dbReference>
<evidence type="ECO:0000313" key="19">
    <source>
        <dbReference type="EMBL" id="KAJ8342895.1"/>
    </source>
</evidence>
<evidence type="ECO:0000256" key="10">
    <source>
        <dbReference type="ARBA" id="ARBA00023043"/>
    </source>
</evidence>
<dbReference type="FunFam" id="1.25.40.20:FF:000018">
    <property type="entry name" value="Transient receptor potential cation channel subfamily V member 1"/>
    <property type="match status" value="1"/>
</dbReference>
<dbReference type="InterPro" id="IPR024862">
    <property type="entry name" value="TRPV"/>
</dbReference>
<dbReference type="SMART" id="SM00248">
    <property type="entry name" value="ANK"/>
    <property type="match status" value="4"/>
</dbReference>
<dbReference type="AlphaFoldDB" id="A0A9Q1EQ48"/>
<gene>
    <name evidence="19" type="ORF">SKAU_G00328230</name>
</gene>
<dbReference type="InterPro" id="IPR008347">
    <property type="entry name" value="TrpV1-4"/>
</dbReference>
<feature type="transmembrane region" description="Helical" evidence="17">
    <location>
        <begin position="409"/>
        <end position="430"/>
    </location>
</feature>
<dbReference type="OrthoDB" id="533508at2759"/>
<dbReference type="PROSITE" id="PS50297">
    <property type="entry name" value="ANK_REP_REGION"/>
    <property type="match status" value="1"/>
</dbReference>
<feature type="compositionally biased region" description="Polar residues" evidence="16">
    <location>
        <begin position="1"/>
        <end position="10"/>
    </location>
</feature>
<comment type="caution">
    <text evidence="19">The sequence shown here is derived from an EMBL/GenBank/DDBJ whole genome shotgun (WGS) entry which is preliminary data.</text>
</comment>
<dbReference type="Pfam" id="PF00520">
    <property type="entry name" value="Ion_trans"/>
    <property type="match status" value="1"/>
</dbReference>
<dbReference type="GO" id="GO:0005262">
    <property type="term" value="F:calcium channel activity"/>
    <property type="evidence" value="ECO:0007669"/>
    <property type="project" value="UniProtKB-KW"/>
</dbReference>
<comment type="subcellular location">
    <subcellularLocation>
        <location evidence="1">Cell membrane</location>
        <topology evidence="1">Multi-pass membrane protein</topology>
    </subcellularLocation>
</comment>
<evidence type="ECO:0000256" key="3">
    <source>
        <dbReference type="ARBA" id="ARBA00022475"/>
    </source>
</evidence>
<keyword evidence="4" id="KW-0109">Calcium transport</keyword>
<evidence type="ECO:0000256" key="7">
    <source>
        <dbReference type="ARBA" id="ARBA00022737"/>
    </source>
</evidence>
<keyword evidence="20" id="KW-1185">Reference proteome</keyword>
<dbReference type="Proteomes" id="UP001152622">
    <property type="component" value="Chromosome 14"/>
</dbReference>
<keyword evidence="9 17" id="KW-1133">Transmembrane helix</keyword>
<reference evidence="19" key="1">
    <citation type="journal article" date="2023" name="Science">
        <title>Genome structures resolve the early diversification of teleost fishes.</title>
        <authorList>
            <person name="Parey E."/>
            <person name="Louis A."/>
            <person name="Montfort J."/>
            <person name="Bouchez O."/>
            <person name="Roques C."/>
            <person name="Iampietro C."/>
            <person name="Lluch J."/>
            <person name="Castinel A."/>
            <person name="Donnadieu C."/>
            <person name="Desvignes T."/>
            <person name="Floi Bucao C."/>
            <person name="Jouanno E."/>
            <person name="Wen M."/>
            <person name="Mejri S."/>
            <person name="Dirks R."/>
            <person name="Jansen H."/>
            <person name="Henkel C."/>
            <person name="Chen W.J."/>
            <person name="Zahm M."/>
            <person name="Cabau C."/>
            <person name="Klopp C."/>
            <person name="Thompson A.W."/>
            <person name="Robinson-Rechavi M."/>
            <person name="Braasch I."/>
            <person name="Lecointre G."/>
            <person name="Bobe J."/>
            <person name="Postlethwait J.H."/>
            <person name="Berthelot C."/>
            <person name="Roest Crollius H."/>
            <person name="Guiguen Y."/>
        </authorList>
    </citation>
    <scope>NUCLEOTIDE SEQUENCE</scope>
    <source>
        <strain evidence="19">WJC10195</strain>
    </source>
</reference>
<evidence type="ECO:0000256" key="14">
    <source>
        <dbReference type="ARBA" id="ARBA00036634"/>
    </source>
</evidence>
<organism evidence="19 20">
    <name type="scientific">Synaphobranchus kaupii</name>
    <name type="common">Kaup's arrowtooth eel</name>
    <dbReference type="NCBI Taxonomy" id="118154"/>
    <lineage>
        <taxon>Eukaryota</taxon>
        <taxon>Metazoa</taxon>
        <taxon>Chordata</taxon>
        <taxon>Craniata</taxon>
        <taxon>Vertebrata</taxon>
        <taxon>Euteleostomi</taxon>
        <taxon>Actinopterygii</taxon>
        <taxon>Neopterygii</taxon>
        <taxon>Teleostei</taxon>
        <taxon>Anguilliformes</taxon>
        <taxon>Synaphobranchidae</taxon>
        <taxon>Synaphobranchus</taxon>
    </lineage>
</organism>
<protein>
    <recommendedName>
        <fullName evidence="18">Ion transport domain-containing protein</fullName>
    </recommendedName>
</protein>
<dbReference type="EMBL" id="JAINUF010000014">
    <property type="protein sequence ID" value="KAJ8342895.1"/>
    <property type="molecule type" value="Genomic_DNA"/>
</dbReference>
<dbReference type="Gene3D" id="1.25.40.20">
    <property type="entry name" value="Ankyrin repeat-containing domain"/>
    <property type="match status" value="1"/>
</dbReference>
<accession>A0A9Q1EQ48</accession>
<evidence type="ECO:0000256" key="8">
    <source>
        <dbReference type="ARBA" id="ARBA00022837"/>
    </source>
</evidence>
<dbReference type="NCBIfam" id="TIGR00870">
    <property type="entry name" value="trp"/>
    <property type="match status" value="1"/>
</dbReference>
<evidence type="ECO:0000256" key="1">
    <source>
        <dbReference type="ARBA" id="ARBA00004651"/>
    </source>
</evidence>
<proteinExistence type="predicted"/>
<dbReference type="PANTHER" id="PTHR10582:SF5">
    <property type="entry name" value="TRANSIENT RECEPTOR POTENTIAL CATION CHANNEL SUBFAMILY V MEMBER 2"/>
    <property type="match status" value="1"/>
</dbReference>
<evidence type="ECO:0000256" key="9">
    <source>
        <dbReference type="ARBA" id="ARBA00022989"/>
    </source>
</evidence>
<dbReference type="GO" id="GO:0098703">
    <property type="term" value="P:calcium ion import across plasma membrane"/>
    <property type="evidence" value="ECO:0007669"/>
    <property type="project" value="TreeGrafter"/>
</dbReference>
<dbReference type="PROSITE" id="PS50088">
    <property type="entry name" value="ANK_REPEAT"/>
    <property type="match status" value="1"/>
</dbReference>
<evidence type="ECO:0000256" key="12">
    <source>
        <dbReference type="ARBA" id="ARBA00023136"/>
    </source>
</evidence>
<evidence type="ECO:0000256" key="16">
    <source>
        <dbReference type="SAM" id="MobiDB-lite"/>
    </source>
</evidence>
<sequence length="807" mass="92142">MSRFNVTEKTPFSLEMDDRTEEEKSQAESAKNDRLASALGMGGSEKAPAPMDSNYQEDLEGTMKKIRFNSNFGTDLTEAAGNKDQRDETKKFSNKQVFEAASSGDVAQLQGLHLYLQQSKKQLTNSEYQDKNGKNVLLKALLNLKNGRNDAVEYLLNIAEKMGDLDKFVNAAYTDSFYKGQSALHIAIERRSTYFVQLLVQKGADVHAKACGKFFQEKKGACFYFGELPLSLAACTNQLDIVEFLMDNPHQRVCVTETDSQGNMVLHALVKISDNTPENTDFVTMMYDEILTRAATLHPKTKLEDIENHQGLTPIKLAAKTGKIGLFTHMMQREFQNTESKHLSRKFTEWVYGPVHCSLYDLDSIDSYENNSVLEIIVYGCGIPNRHAMLDVGPLSRLLNEKWNRFARWIFNFNFFVYLVYLSVFSLVAYNRQDTKTFTIEHSTFGYLLLSGQAITAVGALFFFIKGILDFNRKHPMMQSFMADGYSDCLFFLQAVLFFITAVLFFYGRKEYVSVLVVSLALSWLNLLYYFRGYRSLGIYSVMIQKMIFDEILRFLLVYMVFLFGFSAAVVTLLDEPSAPNVTTPKVTTPPVGKGRFSFAPIEHPVDGEKVTCEKPTFKSIHFALLQLFKFTIGMGDLEFTEKYQNKVVFYVLLISYILLTYILLLNMLIALMSKKVEDMTKESTSIWKLQRAITTLDVERTLPRCLKDRLRSGVQKQLGGTAGEEKRWCLRVEEVNWNKWNTDLGITNEDPGGCEFRKISHPDRESAWRRTLRPFNRRTPRHRTGHEMSTSVTQEGTTLYQCPPDG</sequence>
<feature type="compositionally biased region" description="Basic and acidic residues" evidence="16">
    <location>
        <begin position="21"/>
        <end position="34"/>
    </location>
</feature>
<feature type="region of interest" description="Disordered" evidence="16">
    <location>
        <begin position="778"/>
        <end position="807"/>
    </location>
</feature>
<evidence type="ECO:0000256" key="4">
    <source>
        <dbReference type="ARBA" id="ARBA00022568"/>
    </source>
</evidence>
<keyword evidence="10 15" id="KW-0040">ANK repeat</keyword>
<feature type="compositionally biased region" description="Polar residues" evidence="16">
    <location>
        <begin position="788"/>
        <end position="801"/>
    </location>
</feature>
<keyword evidence="12 17" id="KW-0472">Membrane</keyword>
<keyword evidence="7" id="KW-0677">Repeat</keyword>
<evidence type="ECO:0000256" key="15">
    <source>
        <dbReference type="PROSITE-ProRule" id="PRU00023"/>
    </source>
</evidence>
<keyword evidence="11" id="KW-0406">Ion transport</keyword>
<dbReference type="SUPFAM" id="SSF48403">
    <property type="entry name" value="Ankyrin repeat"/>
    <property type="match status" value="1"/>
</dbReference>
<keyword evidence="2" id="KW-0813">Transport</keyword>
<evidence type="ECO:0000259" key="18">
    <source>
        <dbReference type="Pfam" id="PF00520"/>
    </source>
</evidence>
<evidence type="ECO:0000313" key="20">
    <source>
        <dbReference type="Proteomes" id="UP001152622"/>
    </source>
</evidence>
<evidence type="ECO:0000256" key="2">
    <source>
        <dbReference type="ARBA" id="ARBA00022448"/>
    </source>
</evidence>
<evidence type="ECO:0000256" key="17">
    <source>
        <dbReference type="SAM" id="Phobius"/>
    </source>
</evidence>
<dbReference type="InterPro" id="IPR036770">
    <property type="entry name" value="Ankyrin_rpt-contain_sf"/>
</dbReference>
<dbReference type="PRINTS" id="PR01768">
    <property type="entry name" value="TRPVRECEPTOR"/>
</dbReference>
<comment type="catalytic activity">
    <reaction evidence="14">
        <text>Ca(2+)(in) = Ca(2+)(out)</text>
        <dbReference type="Rhea" id="RHEA:29671"/>
        <dbReference type="ChEBI" id="CHEBI:29108"/>
    </reaction>
</comment>
<dbReference type="InterPro" id="IPR002110">
    <property type="entry name" value="Ankyrin_rpt"/>
</dbReference>